<evidence type="ECO:0000256" key="3">
    <source>
        <dbReference type="ARBA" id="ARBA00012579"/>
    </source>
</evidence>
<dbReference type="Pfam" id="PF02542">
    <property type="entry name" value="YgbB"/>
    <property type="match status" value="1"/>
</dbReference>
<dbReference type="PANTHER" id="PTHR43181">
    <property type="entry name" value="2-C-METHYL-D-ERYTHRITOL 2,4-CYCLODIPHOSPHATE SYNTHASE, CHLOROPLASTIC"/>
    <property type="match status" value="1"/>
</dbReference>
<evidence type="ECO:0000313" key="11">
    <source>
        <dbReference type="Proteomes" id="UP000642910"/>
    </source>
</evidence>
<dbReference type="EC" id="4.6.1.12" evidence="3 7"/>
<protein>
    <recommendedName>
        <fullName evidence="3 7">2-C-methyl-D-erythritol 2,4-cyclodiphosphate synthase</fullName>
        <shortName evidence="7">MECDP-synthase</shortName>
        <shortName evidence="7">MECPP-synthase</shortName>
        <shortName evidence="7">MECPS</shortName>
        <ecNumber evidence="3 7">4.6.1.12</ecNumber>
    </recommendedName>
</protein>
<dbReference type="SUPFAM" id="SSF69765">
    <property type="entry name" value="IpsF-like"/>
    <property type="match status" value="1"/>
</dbReference>
<dbReference type="EMBL" id="JADPKZ010000029">
    <property type="protein sequence ID" value="MBF8376908.1"/>
    <property type="molecule type" value="Genomic_DNA"/>
</dbReference>
<feature type="site" description="Transition state stabilizer" evidence="7">
    <location>
        <position position="133"/>
    </location>
</feature>
<proteinExistence type="inferred from homology"/>
<feature type="binding site" evidence="7">
    <location>
        <begin position="132"/>
        <end position="135"/>
    </location>
    <ligand>
        <name>4-CDP-2-C-methyl-D-erythritol 2-phosphate</name>
        <dbReference type="ChEBI" id="CHEBI:57919"/>
    </ligand>
</feature>
<feature type="binding site" evidence="7">
    <location>
        <position position="139"/>
    </location>
    <ligand>
        <name>4-CDP-2-C-methyl-D-erythritol 2-phosphate</name>
        <dbReference type="ChEBI" id="CHEBI:57919"/>
    </ligand>
</feature>
<evidence type="ECO:0000256" key="5">
    <source>
        <dbReference type="ARBA" id="ARBA00023229"/>
    </source>
</evidence>
<dbReference type="GO" id="GO:0008685">
    <property type="term" value="F:2-C-methyl-D-erythritol 2,4-cyclodiphosphate synthase activity"/>
    <property type="evidence" value="ECO:0007669"/>
    <property type="project" value="UniProtKB-EC"/>
</dbReference>
<keyword evidence="11" id="KW-1185">Reference proteome</keyword>
<comment type="function">
    <text evidence="7">Involved in the biosynthesis of isopentenyl diphosphate (IPP) and dimethylallyl diphosphate (DMAPP), two major building blocks of isoprenoid compounds. Catalyzes the conversion of 4-diphosphocytidyl-2-C-methyl-D-erythritol 2-phosphate (CDP-ME2P) to 2-C-methyl-D-erythritol 2,4-cyclodiphosphate (ME-CPP) with a corresponding release of cytidine 5-monophosphate (CMP).</text>
</comment>
<feature type="binding site" evidence="7">
    <location>
        <position position="8"/>
    </location>
    <ligand>
        <name>a divalent metal cation</name>
        <dbReference type="ChEBI" id="CHEBI:60240"/>
    </ligand>
</feature>
<evidence type="ECO:0000256" key="8">
    <source>
        <dbReference type="RuleBase" id="RU004395"/>
    </source>
</evidence>
<comment type="cofactor">
    <cofactor evidence="7">
        <name>a divalent metal cation</name>
        <dbReference type="ChEBI" id="CHEBI:60240"/>
    </cofactor>
    <text evidence="7">Binds 1 divalent metal cation per subunit.</text>
</comment>
<gene>
    <name evidence="7" type="primary">ispF</name>
    <name evidence="10" type="ORF">IW967_03340</name>
</gene>
<dbReference type="Proteomes" id="UP000642910">
    <property type="component" value="Unassembled WGS sequence"/>
</dbReference>
<feature type="binding site" evidence="7">
    <location>
        <begin position="56"/>
        <end position="58"/>
    </location>
    <ligand>
        <name>4-CDP-2-C-methyl-D-erythritol 2-phosphate</name>
        <dbReference type="ChEBI" id="CHEBI:57919"/>
    </ligand>
</feature>
<accession>A0ABS0F0S1</accession>
<feature type="binding site" evidence="7">
    <location>
        <begin position="34"/>
        <end position="35"/>
    </location>
    <ligand>
        <name>4-CDP-2-C-methyl-D-erythritol 2-phosphate</name>
        <dbReference type="ChEBI" id="CHEBI:57919"/>
    </ligand>
</feature>
<evidence type="ECO:0000256" key="7">
    <source>
        <dbReference type="HAMAP-Rule" id="MF_00107"/>
    </source>
</evidence>
<comment type="catalytic activity">
    <reaction evidence="1 7 8">
        <text>4-CDP-2-C-methyl-D-erythritol 2-phosphate = 2-C-methyl-D-erythritol 2,4-cyclic diphosphate + CMP</text>
        <dbReference type="Rhea" id="RHEA:23864"/>
        <dbReference type="ChEBI" id="CHEBI:57919"/>
        <dbReference type="ChEBI" id="CHEBI:58483"/>
        <dbReference type="ChEBI" id="CHEBI:60377"/>
        <dbReference type="EC" id="4.6.1.12"/>
    </reaction>
</comment>
<dbReference type="NCBIfam" id="TIGR00151">
    <property type="entry name" value="ispF"/>
    <property type="match status" value="1"/>
</dbReference>
<keyword evidence="4 7" id="KW-0479">Metal-binding</keyword>
<comment type="similarity">
    <text evidence="7 8">Belongs to the IspF family.</text>
</comment>
<dbReference type="InterPro" id="IPR020555">
    <property type="entry name" value="MECDP_synthase_CS"/>
</dbReference>
<comment type="caution">
    <text evidence="7">Lacks conserved residue(s) required for the propagation of feature annotation.</text>
</comment>
<feature type="binding site" evidence="7">
    <location>
        <position position="142"/>
    </location>
    <ligand>
        <name>4-CDP-2-C-methyl-D-erythritol 2-phosphate</name>
        <dbReference type="ChEBI" id="CHEBI:57919"/>
    </ligand>
</feature>
<dbReference type="PANTHER" id="PTHR43181:SF1">
    <property type="entry name" value="2-C-METHYL-D-ERYTHRITOL 2,4-CYCLODIPHOSPHATE SYNTHASE, CHLOROPLASTIC"/>
    <property type="match status" value="1"/>
</dbReference>
<feature type="binding site" evidence="7">
    <location>
        <position position="42"/>
    </location>
    <ligand>
        <name>a divalent metal cation</name>
        <dbReference type="ChEBI" id="CHEBI:60240"/>
    </ligand>
</feature>
<evidence type="ECO:0000256" key="4">
    <source>
        <dbReference type="ARBA" id="ARBA00022723"/>
    </source>
</evidence>
<dbReference type="CDD" id="cd00554">
    <property type="entry name" value="MECDP_synthase"/>
    <property type="match status" value="1"/>
</dbReference>
<comment type="subunit">
    <text evidence="7">Homotrimer.</text>
</comment>
<feature type="site" description="Transition state stabilizer" evidence="7">
    <location>
        <position position="34"/>
    </location>
</feature>
<evidence type="ECO:0000259" key="9">
    <source>
        <dbReference type="Pfam" id="PF02542"/>
    </source>
</evidence>
<dbReference type="RefSeq" id="WP_195867111.1">
    <property type="nucleotide sequence ID" value="NZ_JADPKZ010000029.1"/>
</dbReference>
<comment type="caution">
    <text evidence="10">The sequence shown here is derived from an EMBL/GenBank/DDBJ whole genome shotgun (WGS) entry which is preliminary data.</text>
</comment>
<dbReference type="InterPro" id="IPR003526">
    <property type="entry name" value="MECDP_synthase"/>
</dbReference>
<feature type="binding site" evidence="7">
    <location>
        <position position="10"/>
    </location>
    <ligand>
        <name>a divalent metal cation</name>
        <dbReference type="ChEBI" id="CHEBI:60240"/>
    </ligand>
</feature>
<sequence length="164" mass="17881">MRIGLGYDVHRIVEGRPLVLGGVRIDAPFGLLGHSDADVVAHAIMDALLGSLGLGDIGQHFPPDDDRFEGADSLSLMREVLAMVEREGYRVGNVDVMVIAERPKLLPHVPAMRRRLAEVLRVHERDVSIKATTNEKMGFIGRGEGIAAQAVALLLPFAERGRML</sequence>
<dbReference type="PROSITE" id="PS01350">
    <property type="entry name" value="ISPF"/>
    <property type="match status" value="1"/>
</dbReference>
<keyword evidence="6 7" id="KW-0456">Lyase</keyword>
<evidence type="ECO:0000256" key="6">
    <source>
        <dbReference type="ARBA" id="ARBA00023239"/>
    </source>
</evidence>
<evidence type="ECO:0000256" key="2">
    <source>
        <dbReference type="ARBA" id="ARBA00004709"/>
    </source>
</evidence>
<comment type="pathway">
    <text evidence="2 7">Isoprenoid biosynthesis; isopentenyl diphosphate biosynthesis via DXP pathway; isopentenyl diphosphate from 1-deoxy-D-xylulose 5-phosphate: step 4/6.</text>
</comment>
<dbReference type="InterPro" id="IPR036571">
    <property type="entry name" value="MECDP_synthase_sf"/>
</dbReference>
<organism evidence="10 11">
    <name type="scientific">Alicyclobacillus mali</name>
    <name type="common">ex Roth et al. 2021</name>
    <dbReference type="NCBI Taxonomy" id="1123961"/>
    <lineage>
        <taxon>Bacteria</taxon>
        <taxon>Bacillati</taxon>
        <taxon>Bacillota</taxon>
        <taxon>Bacilli</taxon>
        <taxon>Bacillales</taxon>
        <taxon>Alicyclobacillaceae</taxon>
        <taxon>Alicyclobacillus</taxon>
    </lineage>
</organism>
<name>A0ABS0F0S1_9BACL</name>
<dbReference type="Gene3D" id="3.30.1330.50">
    <property type="entry name" value="2-C-methyl-D-erythritol 2,4-cyclodiphosphate synthase"/>
    <property type="match status" value="1"/>
</dbReference>
<evidence type="ECO:0000313" key="10">
    <source>
        <dbReference type="EMBL" id="MBF8376908.1"/>
    </source>
</evidence>
<feature type="binding site" evidence="7">
    <location>
        <begin position="8"/>
        <end position="10"/>
    </location>
    <ligand>
        <name>4-CDP-2-C-methyl-D-erythritol 2-phosphate</name>
        <dbReference type="ChEBI" id="CHEBI:57919"/>
    </ligand>
</feature>
<dbReference type="HAMAP" id="MF_00107">
    <property type="entry name" value="IspF"/>
    <property type="match status" value="1"/>
</dbReference>
<evidence type="ECO:0000256" key="1">
    <source>
        <dbReference type="ARBA" id="ARBA00000200"/>
    </source>
</evidence>
<reference evidence="10 11" key="1">
    <citation type="submission" date="2020-11" db="EMBL/GenBank/DDBJ databases">
        <title>Genomic insight of Alicyclobacillus mali FL 18 reveals a new arsenic-resistant strain, with potential in environmental biotechnology.</title>
        <authorList>
            <person name="Fiorentino G."/>
            <person name="Gallo G."/>
            <person name="Aulitto M."/>
        </authorList>
    </citation>
    <scope>NUCLEOTIDE SEQUENCE [LARGE SCALE GENOMIC DNA]</scope>
    <source>
        <strain evidence="10 11">FL 18</strain>
    </source>
</reference>
<keyword evidence="5 7" id="KW-0414">Isoprene biosynthesis</keyword>
<feature type="domain" description="2-C-methyl-D-erythritol 2,4-cyclodiphosphate synthase" evidence="9">
    <location>
        <begin position="1"/>
        <end position="154"/>
    </location>
</feature>